<dbReference type="EMBL" id="OZ035826">
    <property type="protein sequence ID" value="CAL1604959.1"/>
    <property type="molecule type" value="Genomic_DNA"/>
</dbReference>
<organism evidence="2 3">
    <name type="scientific">Knipowitschia caucasica</name>
    <name type="common">Caucasian dwarf goby</name>
    <name type="synonym">Pomatoschistus caucasicus</name>
    <dbReference type="NCBI Taxonomy" id="637954"/>
    <lineage>
        <taxon>Eukaryota</taxon>
        <taxon>Metazoa</taxon>
        <taxon>Chordata</taxon>
        <taxon>Craniata</taxon>
        <taxon>Vertebrata</taxon>
        <taxon>Euteleostomi</taxon>
        <taxon>Actinopterygii</taxon>
        <taxon>Neopterygii</taxon>
        <taxon>Teleostei</taxon>
        <taxon>Neoteleostei</taxon>
        <taxon>Acanthomorphata</taxon>
        <taxon>Gobiaria</taxon>
        <taxon>Gobiiformes</taxon>
        <taxon>Gobioidei</taxon>
        <taxon>Gobiidae</taxon>
        <taxon>Gobiinae</taxon>
        <taxon>Knipowitschia</taxon>
    </lineage>
</organism>
<evidence type="ECO:0000256" key="1">
    <source>
        <dbReference type="SAM" id="MobiDB-lite"/>
    </source>
</evidence>
<feature type="region of interest" description="Disordered" evidence="1">
    <location>
        <begin position="1"/>
        <end position="22"/>
    </location>
</feature>
<proteinExistence type="predicted"/>
<evidence type="ECO:0000313" key="3">
    <source>
        <dbReference type="Proteomes" id="UP001497482"/>
    </source>
</evidence>
<dbReference type="AlphaFoldDB" id="A0AAV2LVB3"/>
<name>A0AAV2LVB3_KNICA</name>
<reference evidence="2 3" key="1">
    <citation type="submission" date="2024-04" db="EMBL/GenBank/DDBJ databases">
        <authorList>
            <person name="Waldvogel A.-M."/>
            <person name="Schoenle A."/>
        </authorList>
    </citation>
    <scope>NUCLEOTIDE SEQUENCE [LARGE SCALE GENOMIC DNA]</scope>
</reference>
<gene>
    <name evidence="2" type="ORF">KC01_LOCUS32386</name>
</gene>
<accession>A0AAV2LVB3</accession>
<evidence type="ECO:0000313" key="2">
    <source>
        <dbReference type="EMBL" id="CAL1604959.1"/>
    </source>
</evidence>
<protein>
    <submittedName>
        <fullName evidence="2">Uncharacterized protein</fullName>
    </submittedName>
</protein>
<dbReference type="Proteomes" id="UP001497482">
    <property type="component" value="Chromosome 4"/>
</dbReference>
<sequence length="155" mass="16194">MTDGVLTEAVDGPPQEGKTARRGVLRLALPQPGGGGRGLDRGTWKLHAGLQAPAGDTLSAPLQLFLGATKSLKNRAAAGKVHAVPSQCGAGTLVGTGGNVSKTYTTQFTLAARRRPDFYMPWTFGAVGDDGRGRKATCWYEERPTCKDGALASLL</sequence>
<keyword evidence="3" id="KW-1185">Reference proteome</keyword>